<dbReference type="InterPro" id="IPR000150">
    <property type="entry name" value="Cof"/>
</dbReference>
<comment type="caution">
    <text evidence="1">The sequence shown here is derived from an EMBL/GenBank/DDBJ whole genome shotgun (WGS) entry which is preliminary data.</text>
</comment>
<dbReference type="SFLD" id="SFLDS00003">
    <property type="entry name" value="Haloacid_Dehalogenase"/>
    <property type="match status" value="1"/>
</dbReference>
<keyword evidence="2" id="KW-1185">Reference proteome</keyword>
<dbReference type="RefSeq" id="WP_024624969.1">
    <property type="nucleotide sequence ID" value="NZ_AYGX02000046.1"/>
</dbReference>
<dbReference type="GO" id="GO:0016791">
    <property type="term" value="F:phosphatase activity"/>
    <property type="evidence" value="ECO:0007669"/>
    <property type="project" value="UniProtKB-ARBA"/>
</dbReference>
<dbReference type="PANTHER" id="PTHR10000">
    <property type="entry name" value="PHOSPHOSERINE PHOSPHATASE"/>
    <property type="match status" value="1"/>
</dbReference>
<dbReference type="InterPro" id="IPR023214">
    <property type="entry name" value="HAD_sf"/>
</dbReference>
<dbReference type="GO" id="GO:0005829">
    <property type="term" value="C:cytosol"/>
    <property type="evidence" value="ECO:0007669"/>
    <property type="project" value="TreeGrafter"/>
</dbReference>
<dbReference type="GO" id="GO:0000287">
    <property type="term" value="F:magnesium ion binding"/>
    <property type="evidence" value="ECO:0007669"/>
    <property type="project" value="TreeGrafter"/>
</dbReference>
<dbReference type="AlphaFoldDB" id="A0A0R2NVG9"/>
<dbReference type="NCBIfam" id="TIGR00099">
    <property type="entry name" value="Cof-subfamily"/>
    <property type="match status" value="1"/>
</dbReference>
<proteinExistence type="predicted"/>
<evidence type="ECO:0000313" key="1">
    <source>
        <dbReference type="EMBL" id="KRO28320.1"/>
    </source>
</evidence>
<evidence type="ECO:0000313" key="2">
    <source>
        <dbReference type="Proteomes" id="UP000050920"/>
    </source>
</evidence>
<name>A0A0R2NVG9_9LACO</name>
<gene>
    <name evidence="1" type="ORF">DY78_GL002447</name>
</gene>
<dbReference type="SUPFAM" id="SSF56784">
    <property type="entry name" value="HAD-like"/>
    <property type="match status" value="1"/>
</dbReference>
<accession>A0A0R2NVG9</accession>
<dbReference type="InterPro" id="IPR036412">
    <property type="entry name" value="HAD-like_sf"/>
</dbReference>
<dbReference type="EMBL" id="AYGX02000046">
    <property type="protein sequence ID" value="KRO28320.1"/>
    <property type="molecule type" value="Genomic_DNA"/>
</dbReference>
<dbReference type="SFLD" id="SFLDG01140">
    <property type="entry name" value="C2.B:_Phosphomannomutase_and_P"/>
    <property type="match status" value="1"/>
</dbReference>
<reference evidence="1 2" key="1">
    <citation type="journal article" date="2015" name="Genome Announc.">
        <title>Expanding the biotechnology potential of lactobacilli through comparative genomics of 213 strains and associated genera.</title>
        <authorList>
            <person name="Sun Z."/>
            <person name="Harris H.M."/>
            <person name="McCann A."/>
            <person name="Guo C."/>
            <person name="Argimon S."/>
            <person name="Zhang W."/>
            <person name="Yang X."/>
            <person name="Jeffery I.B."/>
            <person name="Cooney J.C."/>
            <person name="Kagawa T.F."/>
            <person name="Liu W."/>
            <person name="Song Y."/>
            <person name="Salvetti E."/>
            <person name="Wrobel A."/>
            <person name="Rasinkangas P."/>
            <person name="Parkhill J."/>
            <person name="Rea M.C."/>
            <person name="O'Sullivan O."/>
            <person name="Ritari J."/>
            <person name="Douillard F.P."/>
            <person name="Paul Ross R."/>
            <person name="Yang R."/>
            <person name="Briner A.E."/>
            <person name="Felis G.E."/>
            <person name="de Vos W.M."/>
            <person name="Barrangou R."/>
            <person name="Klaenhammer T.R."/>
            <person name="Caufield P.W."/>
            <person name="Cui Y."/>
            <person name="Zhang H."/>
            <person name="O'Toole P.W."/>
        </authorList>
    </citation>
    <scope>NUCLEOTIDE SEQUENCE [LARGE SCALE GENOMIC DNA]</scope>
    <source>
        <strain evidence="1 2">DSM 21115</strain>
    </source>
</reference>
<protein>
    <submittedName>
        <fullName evidence="1">Cof-like hydrolase family protein</fullName>
    </submittedName>
</protein>
<sequence>MIKYLFSDLDGTLLNPEGVVSATNVAAITASDLPMTLVSARAPIEMLAPIQALHLNGPQIAFNGGLVFTYENEQITPLQMHPLEQNRARMLLEFIQTSFPKVSLSCYTQDHWYTEHVDRGVLAEQQLTGQQPTIANYETLLADETNRCFKIMIMTLDTVMIQKLAADLKALNYADISVKLSGQTYLEITSDLAQKSSGIAFIKDYYHLQTAETAAFGDGENDLPMFKSVGTAIVMANATPDIQQVGHWVTKSNADDGVAYAIQNYVTEG</sequence>
<keyword evidence="1" id="KW-0378">Hydrolase</keyword>
<dbReference type="Pfam" id="PF08282">
    <property type="entry name" value="Hydrolase_3"/>
    <property type="match status" value="1"/>
</dbReference>
<dbReference type="NCBIfam" id="TIGR01484">
    <property type="entry name" value="HAD-SF-IIB"/>
    <property type="match status" value="1"/>
</dbReference>
<organism evidence="1 2">
    <name type="scientific">Lactiplantibacillus fabifermentans DSM 21115</name>
    <dbReference type="NCBI Taxonomy" id="1413187"/>
    <lineage>
        <taxon>Bacteria</taxon>
        <taxon>Bacillati</taxon>
        <taxon>Bacillota</taxon>
        <taxon>Bacilli</taxon>
        <taxon>Lactobacillales</taxon>
        <taxon>Lactobacillaceae</taxon>
        <taxon>Lactiplantibacillus</taxon>
    </lineage>
</organism>
<dbReference type="InterPro" id="IPR006379">
    <property type="entry name" value="HAD-SF_hydro_IIB"/>
</dbReference>
<dbReference type="Gene3D" id="3.30.1240.10">
    <property type="match status" value="1"/>
</dbReference>
<dbReference type="PANTHER" id="PTHR10000:SF8">
    <property type="entry name" value="HAD SUPERFAMILY HYDROLASE-LIKE, TYPE 3"/>
    <property type="match status" value="1"/>
</dbReference>
<dbReference type="PROSITE" id="PS01228">
    <property type="entry name" value="COF_1"/>
    <property type="match status" value="1"/>
</dbReference>
<dbReference type="Gene3D" id="3.40.50.1000">
    <property type="entry name" value="HAD superfamily/HAD-like"/>
    <property type="match status" value="1"/>
</dbReference>
<dbReference type="Proteomes" id="UP000050920">
    <property type="component" value="Unassembled WGS sequence"/>
</dbReference>